<keyword evidence="2" id="KW-0560">Oxidoreductase</keyword>
<dbReference type="AlphaFoldDB" id="A0A848G1G1"/>
<organism evidence="2 3">
    <name type="scientific">Zoogloea dura</name>
    <dbReference type="NCBI Taxonomy" id="2728840"/>
    <lineage>
        <taxon>Bacteria</taxon>
        <taxon>Pseudomonadati</taxon>
        <taxon>Pseudomonadota</taxon>
        <taxon>Betaproteobacteria</taxon>
        <taxon>Rhodocyclales</taxon>
        <taxon>Zoogloeaceae</taxon>
        <taxon>Zoogloea</taxon>
    </lineage>
</organism>
<name>A0A848G1G1_9RHOO</name>
<sequence>MEKLMHQLCVDRSVKQRFKEDPAGLLARYALSDEERTMVTDFDVAGMQKHGVNPMLTLGFWTENAPNRHPAAYMKALRGAAAAEGQVFSAGLKQ</sequence>
<dbReference type="CDD" id="cd07321">
    <property type="entry name" value="Extradiol_Dioxygenase_3A_like"/>
    <property type="match status" value="1"/>
</dbReference>
<gene>
    <name evidence="2" type="ORF">HHL15_09810</name>
</gene>
<evidence type="ECO:0000259" key="1">
    <source>
        <dbReference type="Pfam" id="PF07746"/>
    </source>
</evidence>
<dbReference type="InterPro" id="IPR036622">
    <property type="entry name" value="LigA_sf"/>
</dbReference>
<keyword evidence="2" id="KW-0223">Dioxygenase</keyword>
<keyword evidence="3" id="KW-1185">Reference proteome</keyword>
<dbReference type="Gene3D" id="1.10.700.10">
    <property type="entry name" value="Dioxygenase LigAB, LigA subunit"/>
    <property type="match status" value="1"/>
</dbReference>
<accession>A0A848G1G1</accession>
<dbReference type="InterPro" id="IPR011986">
    <property type="entry name" value="Xdiol_dOase_LigA"/>
</dbReference>
<evidence type="ECO:0000313" key="3">
    <source>
        <dbReference type="Proteomes" id="UP000580043"/>
    </source>
</evidence>
<dbReference type="SUPFAM" id="SSF48076">
    <property type="entry name" value="LigA subunit of an aromatic-ring-opening dioxygenase LigAB"/>
    <property type="match status" value="1"/>
</dbReference>
<proteinExistence type="predicted"/>
<dbReference type="Pfam" id="PF07746">
    <property type="entry name" value="LigA"/>
    <property type="match status" value="1"/>
</dbReference>
<evidence type="ECO:0000313" key="2">
    <source>
        <dbReference type="EMBL" id="NML26038.1"/>
    </source>
</evidence>
<comment type="caution">
    <text evidence="2">The sequence shown here is derived from an EMBL/GenBank/DDBJ whole genome shotgun (WGS) entry which is preliminary data.</text>
</comment>
<dbReference type="Proteomes" id="UP000580043">
    <property type="component" value="Unassembled WGS sequence"/>
</dbReference>
<reference evidence="2 3" key="1">
    <citation type="submission" date="2020-04" db="EMBL/GenBank/DDBJ databases">
        <title>Zoogloea sp. G-4-1-14 isolated from soil.</title>
        <authorList>
            <person name="Dahal R.H."/>
        </authorList>
    </citation>
    <scope>NUCLEOTIDE SEQUENCE [LARGE SCALE GENOMIC DNA]</scope>
    <source>
        <strain evidence="2 3">G-4-1-14</strain>
    </source>
</reference>
<dbReference type="EMBL" id="JABBGA010000006">
    <property type="protein sequence ID" value="NML26038.1"/>
    <property type="molecule type" value="Genomic_DNA"/>
</dbReference>
<feature type="domain" description="Extradiol ring-cleavage dioxygenase LigAB LigA subunit" evidence="1">
    <location>
        <begin position="1"/>
        <end position="55"/>
    </location>
</feature>
<dbReference type="GO" id="GO:0051213">
    <property type="term" value="F:dioxygenase activity"/>
    <property type="evidence" value="ECO:0007669"/>
    <property type="project" value="UniProtKB-KW"/>
</dbReference>
<protein>
    <submittedName>
        <fullName evidence="2">Extradiol ring-cleavage dioxygenase</fullName>
    </submittedName>
</protein>